<keyword evidence="1" id="KW-0678">Repressor</keyword>
<dbReference type="GO" id="GO:0003700">
    <property type="term" value="F:DNA-binding transcription factor activity"/>
    <property type="evidence" value="ECO:0007669"/>
    <property type="project" value="InterPro"/>
</dbReference>
<dbReference type="EMBL" id="QGTZ01000003">
    <property type="protein sequence ID" value="PWW43338.1"/>
    <property type="molecule type" value="Genomic_DNA"/>
</dbReference>
<dbReference type="PANTHER" id="PTHR30204">
    <property type="entry name" value="REDOX-CYCLING DRUG-SENSING TRANSCRIPTIONAL ACTIVATOR SOXR"/>
    <property type="match status" value="1"/>
</dbReference>
<evidence type="ECO:0000256" key="3">
    <source>
        <dbReference type="ARBA" id="ARBA00023125"/>
    </source>
</evidence>
<evidence type="ECO:0000259" key="5">
    <source>
        <dbReference type="PROSITE" id="PS50937"/>
    </source>
</evidence>
<evidence type="ECO:0000256" key="2">
    <source>
        <dbReference type="ARBA" id="ARBA00023015"/>
    </source>
</evidence>
<dbReference type="SUPFAM" id="SSF46955">
    <property type="entry name" value="Putative DNA-binding domain"/>
    <property type="match status" value="1"/>
</dbReference>
<evidence type="ECO:0000256" key="1">
    <source>
        <dbReference type="ARBA" id="ARBA00022491"/>
    </source>
</evidence>
<dbReference type="GO" id="GO:0003677">
    <property type="term" value="F:DNA binding"/>
    <property type="evidence" value="ECO:0007669"/>
    <property type="project" value="UniProtKB-KW"/>
</dbReference>
<dbReference type="Proteomes" id="UP000247078">
    <property type="component" value="Unassembled WGS sequence"/>
</dbReference>
<keyword evidence="4" id="KW-0804">Transcription</keyword>
<organism evidence="6 7">
    <name type="scientific">Paenibacillus pabuli</name>
    <dbReference type="NCBI Taxonomy" id="1472"/>
    <lineage>
        <taxon>Bacteria</taxon>
        <taxon>Bacillati</taxon>
        <taxon>Bacillota</taxon>
        <taxon>Bacilli</taxon>
        <taxon>Bacillales</taxon>
        <taxon>Paenibacillaceae</taxon>
        <taxon>Paenibacillus</taxon>
    </lineage>
</organism>
<evidence type="ECO:0000313" key="6">
    <source>
        <dbReference type="EMBL" id="PWW43338.1"/>
    </source>
</evidence>
<protein>
    <submittedName>
        <fullName evidence="6">DNA-binding transcriptional MerR regulator</fullName>
    </submittedName>
</protein>
<reference evidence="6 7" key="1">
    <citation type="submission" date="2018-05" db="EMBL/GenBank/DDBJ databases">
        <title>Freshwater and sediment microbial communities from various areas in North America, analyzing microbe dynamics in response to fracking.</title>
        <authorList>
            <person name="Lamendella R."/>
        </authorList>
    </citation>
    <scope>NUCLEOTIDE SEQUENCE [LARGE SCALE GENOMIC DNA]</scope>
    <source>
        <strain evidence="6 7">DB-3</strain>
    </source>
</reference>
<feature type="domain" description="HTH merR-type" evidence="5">
    <location>
        <begin position="4"/>
        <end position="73"/>
    </location>
</feature>
<dbReference type="PANTHER" id="PTHR30204:SF69">
    <property type="entry name" value="MERR-FAMILY TRANSCRIPTIONAL REGULATOR"/>
    <property type="match status" value="1"/>
</dbReference>
<dbReference type="RefSeq" id="WP_090903743.1">
    <property type="nucleotide sequence ID" value="NZ_QGTZ01000003.1"/>
</dbReference>
<dbReference type="PROSITE" id="PS50937">
    <property type="entry name" value="HTH_MERR_2"/>
    <property type="match status" value="1"/>
</dbReference>
<proteinExistence type="predicted"/>
<keyword evidence="3 6" id="KW-0238">DNA-binding</keyword>
<sequence>MNNYITIRELSKLMHVSVHQIRYFEEKKILFPAYVDTNHYRMYGMDEIYQLSHILLLRKLNVPVQQIKECLLSYSADDYYGLLTDSLQDVQSQIDSLIHMKQFIQSILQEQQEWISQSQQDQRIPIYVMKEIPVRHFTTWITIQPNESLHARALYQHRTEQPALFETDFHYLYSSDQVAVCVPSSNAISDSFVEKGLYLTRSFTVTSEENIAQEIHHLNEHAFQAAYVLVDPIILIEKSYLSMLGTDQLHYEIQARIEVTHPEVKERNQS</sequence>
<gene>
    <name evidence="6" type="ORF">DET56_103386</name>
</gene>
<accession>A0A855Y3P1</accession>
<comment type="caution">
    <text evidence="6">The sequence shown here is derived from an EMBL/GenBank/DDBJ whole genome shotgun (WGS) entry which is preliminary data.</text>
</comment>
<evidence type="ECO:0000313" key="7">
    <source>
        <dbReference type="Proteomes" id="UP000247078"/>
    </source>
</evidence>
<dbReference type="Pfam" id="PF13411">
    <property type="entry name" value="MerR_1"/>
    <property type="match status" value="1"/>
</dbReference>
<keyword evidence="2" id="KW-0805">Transcription regulation</keyword>
<name>A0A855Y3P1_9BACL</name>
<evidence type="ECO:0000256" key="4">
    <source>
        <dbReference type="ARBA" id="ARBA00023163"/>
    </source>
</evidence>
<dbReference type="AlphaFoldDB" id="A0A855Y3P1"/>
<dbReference type="InterPro" id="IPR000551">
    <property type="entry name" value="MerR-type_HTH_dom"/>
</dbReference>
<dbReference type="InterPro" id="IPR047057">
    <property type="entry name" value="MerR_fam"/>
</dbReference>
<dbReference type="Gene3D" id="1.10.1660.10">
    <property type="match status" value="1"/>
</dbReference>
<dbReference type="SMART" id="SM00422">
    <property type="entry name" value="HTH_MERR"/>
    <property type="match status" value="1"/>
</dbReference>
<dbReference type="InterPro" id="IPR009061">
    <property type="entry name" value="DNA-bd_dom_put_sf"/>
</dbReference>